<name>A0ABU7UVA9_9CLOT</name>
<dbReference type="InterPro" id="IPR011081">
    <property type="entry name" value="Big_4"/>
</dbReference>
<feature type="domain" description="Bacterial Ig-like" evidence="2">
    <location>
        <begin position="153"/>
        <end position="205"/>
    </location>
</feature>
<comment type="caution">
    <text evidence="3">The sequence shown here is derived from an EMBL/GenBank/DDBJ whole genome shotgun (WGS) entry which is preliminary data.</text>
</comment>
<protein>
    <submittedName>
        <fullName evidence="3">Ig-like domain-containing protein</fullName>
    </submittedName>
</protein>
<feature type="chain" id="PRO_5046355475" evidence="1">
    <location>
        <begin position="31"/>
        <end position="691"/>
    </location>
</feature>
<organism evidence="3 4">
    <name type="scientific">Clostridium frigoriphilum</name>
    <dbReference type="NCBI Taxonomy" id="443253"/>
    <lineage>
        <taxon>Bacteria</taxon>
        <taxon>Bacillati</taxon>
        <taxon>Bacillota</taxon>
        <taxon>Clostridia</taxon>
        <taxon>Eubacteriales</taxon>
        <taxon>Clostridiaceae</taxon>
        <taxon>Clostridium</taxon>
    </lineage>
</organism>
<feature type="signal peptide" evidence="1">
    <location>
        <begin position="1"/>
        <end position="30"/>
    </location>
</feature>
<keyword evidence="1" id="KW-0732">Signal</keyword>
<gene>
    <name evidence="3" type="ORF">SJI18_23345</name>
</gene>
<sequence length="691" mass="71426">MVNKKLYKGLSKLVIAVMIVLSSVSGIAHAATGDIINTTNQKMYSITSSNDIKALIADLKDGGGDVFLKEDSSGKYYNPNNILTAQTAVIVKLLKAANVSLTDPTAIKTYIKNNAASIMADVKLETEKVATQTVDTSNYTTPTVANLTVSSVNAINDTAMVGDTYTLSTTVAATLSDGTTKDLAVTWDKVASTTVAGTYTFIGTLVTVEGVVNTNNVTVSATLTVAAPVVIPTVATVSAINGSITVVFNNALTVAPVVADFAVTQTSGTEVIVPTKVIMDSTMKIATLTVPIVAVTEAEQSIVYGVSYKSAAIVNAAPFIVTVPVANSTITGTVKNSDGTPATVGSVEITPQNGDDGFEVSINNGSFTKGGLADGAYEVIAVEPKGSQFANSLYKSIIITKGVISSESGNNIELSFTNPLITVAVKNPDGTSGTSGIVIIYSVIGQGSSYGVINNGEVIIGGLADGVYNMAADTYGDSQYANSVMNKITIINGKVSPATDANVEVNFTNPMITGIVKNPDGTLATSGHISVYSKTGGMISASIYNGKFLIGGLADGIYYITAYPRANSQFTNSITKMITITDGKVSPATDANVEVDFTNPMITGIVKNLDGSLVTAGNVSISSQDRSLLISLSINKGKFLIGGLVDGVYNIVAFSDEKGQYVGSIIKTITITDGKVSPASDANIELDLIAQ</sequence>
<dbReference type="Proteomes" id="UP001498469">
    <property type="component" value="Unassembled WGS sequence"/>
</dbReference>
<dbReference type="RefSeq" id="WP_216254500.1">
    <property type="nucleotide sequence ID" value="NZ_JAZHFS010000044.1"/>
</dbReference>
<proteinExistence type="predicted"/>
<dbReference type="Pfam" id="PF07532">
    <property type="entry name" value="Big_4"/>
    <property type="match status" value="1"/>
</dbReference>
<evidence type="ECO:0000313" key="3">
    <source>
        <dbReference type="EMBL" id="MEF2115218.1"/>
    </source>
</evidence>
<evidence type="ECO:0000259" key="2">
    <source>
        <dbReference type="Pfam" id="PF07532"/>
    </source>
</evidence>
<dbReference type="EMBL" id="JAZHFS010000044">
    <property type="protein sequence ID" value="MEF2115218.1"/>
    <property type="molecule type" value="Genomic_DNA"/>
</dbReference>
<keyword evidence="4" id="KW-1185">Reference proteome</keyword>
<evidence type="ECO:0000256" key="1">
    <source>
        <dbReference type="SAM" id="SignalP"/>
    </source>
</evidence>
<evidence type="ECO:0000313" key="4">
    <source>
        <dbReference type="Proteomes" id="UP001498469"/>
    </source>
</evidence>
<accession>A0ABU7UVA9</accession>
<reference evidence="3 4" key="1">
    <citation type="submission" date="2023-11" db="EMBL/GenBank/DDBJ databases">
        <title>Draft genome sequence of a psychrophilic Clostridium strain from permafrost water brine.</title>
        <authorList>
            <person name="Shcherbakova V.A."/>
            <person name="Trubitsyn V.E."/>
            <person name="Zakharyuk A.G."/>
        </authorList>
    </citation>
    <scope>NUCLEOTIDE SEQUENCE [LARGE SCALE GENOMIC DNA]</scope>
    <source>
        <strain evidence="3 4">14F</strain>
    </source>
</reference>